<accession>A0A6F8ZG14</accession>
<evidence type="ECO:0000313" key="2">
    <source>
        <dbReference type="Proteomes" id="UP000503399"/>
    </source>
</evidence>
<reference evidence="1 2" key="1">
    <citation type="submission" date="2020-02" db="EMBL/GenBank/DDBJ databases">
        <authorList>
            <person name="Hogendoorn C."/>
        </authorList>
    </citation>
    <scope>NUCLEOTIDE SEQUENCE [LARGE SCALE GENOMIC DNA]</scope>
    <source>
        <strain evidence="1">R501</strain>
    </source>
</reference>
<dbReference type="Proteomes" id="UP000503399">
    <property type="component" value="Chromosome"/>
</dbReference>
<name>A0A6F8ZG14_9FIRM</name>
<dbReference type="EMBL" id="LR778114">
    <property type="protein sequence ID" value="CAB1128576.1"/>
    <property type="molecule type" value="Genomic_DNA"/>
</dbReference>
<gene>
    <name evidence="1" type="ORF">R50_1070</name>
</gene>
<proteinExistence type="predicted"/>
<sequence length="266" mass="30254">MSMAMEETRAHLEEQVASARVRVGLEVEWRVPGFAWTADQLTRLYEDRHTFDEEVREALEVLYRYDVPLRRYEEELVQGGLDPLQNYLEFQAALTAFEDAFWKAQVLDFSDSNSGGNPDETLANWWKARRSGARGPLTRTLVTQRSATEVAAHVQQIALGNDLTYEGVKTVPLGGGDDQNPAKALVLALQPRRHVETLIPVNPAIIGMLPYRIVFRPVGKHRIEVIVPSILGQLLWESEYPVEVLKALAWFDVIEEMLLTCVDWLR</sequence>
<protein>
    <submittedName>
        <fullName evidence="1">Uncharacterized protein</fullName>
    </submittedName>
</protein>
<dbReference type="AlphaFoldDB" id="A0A6F8ZG14"/>
<evidence type="ECO:0000313" key="1">
    <source>
        <dbReference type="EMBL" id="CAB1128576.1"/>
    </source>
</evidence>
<organism evidence="1 2">
    <name type="scientific">Candidatus Hydrogenisulfobacillus filiaventi</name>
    <dbReference type="NCBI Taxonomy" id="2707344"/>
    <lineage>
        <taxon>Bacteria</taxon>
        <taxon>Bacillati</taxon>
        <taxon>Bacillota</taxon>
        <taxon>Clostridia</taxon>
        <taxon>Eubacteriales</taxon>
        <taxon>Clostridiales Family XVII. Incertae Sedis</taxon>
        <taxon>Candidatus Hydrogenisulfobacillus</taxon>
    </lineage>
</organism>
<keyword evidence="2" id="KW-1185">Reference proteome</keyword>
<dbReference type="KEGG" id="hfv:R50_1070"/>